<dbReference type="Proteomes" id="UP000183656">
    <property type="component" value="Unassembled WGS sequence"/>
</dbReference>
<reference evidence="2 3" key="1">
    <citation type="submission" date="2016-10" db="EMBL/GenBank/DDBJ databases">
        <authorList>
            <person name="de Groot N.N."/>
        </authorList>
    </citation>
    <scope>NUCLEOTIDE SEQUENCE [LARGE SCALE GENOMIC DNA]</scope>
    <source>
        <strain evidence="2 3">R-24608</strain>
    </source>
</reference>
<sequence length="152" mass="15882">MQLTEHFTLAELVASAKARELGIDNTPTPEAVARLRATAEVLERIRATLGGVPVTVTSGYRCRALNAAVGGVTSSDHTTGQAADIVAPGYGTPLQIARALAPKVSVLGIGQLIYERIGKKAWVHVSTRVPASQSNRVITITDKGTVLGIQGT</sequence>
<gene>
    <name evidence="2" type="ORF">SAMN04489707_102340</name>
</gene>
<keyword evidence="3" id="KW-1185">Reference proteome</keyword>
<name>A0A1I7J8E4_9BURK</name>
<dbReference type="AlphaFoldDB" id="A0A1I7J8E4"/>
<organism evidence="2 3">
    <name type="scientific">Paenacidovorax caeni</name>
    <dbReference type="NCBI Taxonomy" id="343013"/>
    <lineage>
        <taxon>Bacteria</taxon>
        <taxon>Pseudomonadati</taxon>
        <taxon>Pseudomonadota</taxon>
        <taxon>Betaproteobacteria</taxon>
        <taxon>Burkholderiales</taxon>
        <taxon>Comamonadaceae</taxon>
        <taxon>Paenacidovorax</taxon>
    </lineage>
</organism>
<evidence type="ECO:0000313" key="2">
    <source>
        <dbReference type="EMBL" id="SFU81496.1"/>
    </source>
</evidence>
<dbReference type="InterPro" id="IPR009045">
    <property type="entry name" value="Zn_M74/Hedgehog-like"/>
</dbReference>
<protein>
    <submittedName>
        <fullName evidence="2">Peptidase M15</fullName>
    </submittedName>
</protein>
<feature type="domain" description="Peptidase M15A C-terminal" evidence="1">
    <location>
        <begin position="6"/>
        <end position="125"/>
    </location>
</feature>
<dbReference type="RefSeq" id="WP_054256425.1">
    <property type="nucleotide sequence ID" value="NZ_CYIG01000018.1"/>
</dbReference>
<proteinExistence type="predicted"/>
<evidence type="ECO:0000259" key="1">
    <source>
        <dbReference type="Pfam" id="PF08291"/>
    </source>
</evidence>
<evidence type="ECO:0000313" key="3">
    <source>
        <dbReference type="Proteomes" id="UP000183656"/>
    </source>
</evidence>
<dbReference type="EMBL" id="FPBX01000023">
    <property type="protein sequence ID" value="SFU81496.1"/>
    <property type="molecule type" value="Genomic_DNA"/>
</dbReference>
<dbReference type="OrthoDB" id="5242612at2"/>
<dbReference type="Pfam" id="PF08291">
    <property type="entry name" value="Peptidase_M15_3"/>
    <property type="match status" value="1"/>
</dbReference>
<dbReference type="STRING" id="343013.SAMN04489707_102340"/>
<dbReference type="InterPro" id="IPR013230">
    <property type="entry name" value="Peptidase_M15A_C"/>
</dbReference>
<dbReference type="Gene3D" id="3.30.1380.10">
    <property type="match status" value="1"/>
</dbReference>
<accession>A0A1I7J8E4</accession>
<dbReference type="SUPFAM" id="SSF55166">
    <property type="entry name" value="Hedgehog/DD-peptidase"/>
    <property type="match status" value="1"/>
</dbReference>